<protein>
    <submittedName>
        <fullName evidence="1">Uncharacterized protein</fullName>
    </submittedName>
</protein>
<gene>
    <name evidence="1" type="ORF">SacglDRAFT_00006</name>
</gene>
<dbReference type="AlphaFoldDB" id="I1D8E6"/>
<name>I1D8E6_9PSEU</name>
<dbReference type="RefSeq" id="WP_005467139.1">
    <property type="nucleotide sequence ID" value="NZ_CM001485.1"/>
</dbReference>
<reference evidence="2" key="2">
    <citation type="submission" date="2012-01" db="EMBL/GenBank/DDBJ databases">
        <title>Noncontiguous Finished sequence of chromosome of Saccharomonospora glauca K62.</title>
        <authorList>
            <consortium name="US DOE Joint Genome Institute"/>
            <person name="Lucas S."/>
            <person name="Han J."/>
            <person name="Lapidus A."/>
            <person name="Cheng J.-F."/>
            <person name="Goodwin L."/>
            <person name="Pitluck S."/>
            <person name="Peters L."/>
            <person name="Mikhailova N."/>
            <person name="Held B."/>
            <person name="Detter J.C."/>
            <person name="Han C."/>
            <person name="Tapia R."/>
            <person name="Land M."/>
            <person name="Hauser L."/>
            <person name="Kyrpides N."/>
            <person name="Ivanova N."/>
            <person name="Pagani I."/>
            <person name="Brambilla E.-M."/>
            <person name="Klenk H.-P."/>
            <person name="Woyke T."/>
        </authorList>
    </citation>
    <scope>NUCLEOTIDE SEQUENCE [LARGE SCALE GENOMIC DNA]</scope>
    <source>
        <strain evidence="2">K62</strain>
        <plasmid evidence="2">pSACGL01</plasmid>
    </source>
</reference>
<evidence type="ECO:0000313" key="2">
    <source>
        <dbReference type="Proteomes" id="UP000005087"/>
    </source>
</evidence>
<accession>I1D8E6</accession>
<geneLocation type="plasmid" evidence="1 2">
    <name>pSACGL01</name>
</geneLocation>
<dbReference type="eggNOG" id="ENOG5032XQ0">
    <property type="taxonomic scope" value="Bacteria"/>
</dbReference>
<proteinExistence type="predicted"/>
<keyword evidence="2" id="KW-1185">Reference proteome</keyword>
<keyword evidence="1" id="KW-0614">Plasmid</keyword>
<sequence length="289" mass="32077">MNPRNLPRLRDGLVRHLTNPDAPVRTNTGAENQEALDGLTRNAQEARLFWASEDMTALAVSAGRQLDDAYWGAEARPAPAGLILFDGGVGAIEAGAGARRVEIPVEACAWGPHPQGCLLWLLISRQRLQHESGPDVELIVEQTPPLIPIWGTVLDAAEPVPMTEIDPEKRTVVAALAAAWLLMAQPTLVETGRERAPGRVRRSYARAGRPEPEITLVHLRRQYGDHSSPSPSPESGGRYRYRWVVSGHWRNQPYGPGHSRRRRQWIPAYIKGPDGAPILARERVNVWRR</sequence>
<dbReference type="EMBL" id="CM001485">
    <property type="protein sequence ID" value="EIF01221.1"/>
    <property type="molecule type" value="Genomic_DNA"/>
</dbReference>
<dbReference type="Pfam" id="PF26125">
    <property type="entry name" value="AcrVA2-like"/>
    <property type="match status" value="1"/>
</dbReference>
<dbReference type="OrthoDB" id="3360929at2"/>
<evidence type="ECO:0000313" key="1">
    <source>
        <dbReference type="EMBL" id="EIF01221.1"/>
    </source>
</evidence>
<dbReference type="Proteomes" id="UP000005087">
    <property type="component" value="Plasmid pSACGL01"/>
</dbReference>
<dbReference type="HOGENOM" id="CLU_076071_0_0_11"/>
<reference evidence="1 2" key="1">
    <citation type="submission" date="2011-09" db="EMBL/GenBank/DDBJ databases">
        <authorList>
            <consortium name="US DOE Joint Genome Institute (JGI-PGF)"/>
            <person name="Lucas S."/>
            <person name="Han J."/>
            <person name="Lapidus A."/>
            <person name="Cheng J.-F."/>
            <person name="Goodwin L."/>
            <person name="Pitluck S."/>
            <person name="Peters L."/>
            <person name="Land M.L."/>
            <person name="Hauser L."/>
            <person name="Brambilla E."/>
            <person name="Klenk H.-P."/>
            <person name="Woyke T.J."/>
        </authorList>
    </citation>
    <scope>NUCLEOTIDE SEQUENCE [LARGE SCALE GENOMIC DNA]</scope>
    <source>
        <strain evidence="1 2">K62</strain>
        <plasmid evidence="1 2">pSACGL01</plasmid>
    </source>
</reference>
<dbReference type="InterPro" id="IPR058915">
    <property type="entry name" value="AcrVA2-like"/>
</dbReference>
<organism evidence="1 2">
    <name type="scientific">Saccharomonospora glauca K62</name>
    <dbReference type="NCBI Taxonomy" id="928724"/>
    <lineage>
        <taxon>Bacteria</taxon>
        <taxon>Bacillati</taxon>
        <taxon>Actinomycetota</taxon>
        <taxon>Actinomycetes</taxon>
        <taxon>Pseudonocardiales</taxon>
        <taxon>Pseudonocardiaceae</taxon>
        <taxon>Saccharomonospora</taxon>
    </lineage>
</organism>